<dbReference type="EMBL" id="VUJX02000010">
    <property type="protein sequence ID" value="KAL0931578.1"/>
    <property type="molecule type" value="Genomic_DNA"/>
</dbReference>
<organism evidence="1 2">
    <name type="scientific">Colletotrichum truncatum</name>
    <name type="common">Anthracnose fungus</name>
    <name type="synonym">Colletotrichum capsici</name>
    <dbReference type="NCBI Taxonomy" id="5467"/>
    <lineage>
        <taxon>Eukaryota</taxon>
        <taxon>Fungi</taxon>
        <taxon>Dikarya</taxon>
        <taxon>Ascomycota</taxon>
        <taxon>Pezizomycotina</taxon>
        <taxon>Sordariomycetes</taxon>
        <taxon>Hypocreomycetidae</taxon>
        <taxon>Glomerellales</taxon>
        <taxon>Glomerellaceae</taxon>
        <taxon>Colletotrichum</taxon>
        <taxon>Colletotrichum truncatum species complex</taxon>
    </lineage>
</organism>
<keyword evidence="2" id="KW-1185">Reference proteome</keyword>
<sequence length="395" mass="43429">MLQPLRNVVIIGGSYVGLAAAKELAAVLPASHRILLVEPHSHFHHLFAFPRFAVVPKYEHKAFIPYTATFAGSPNPSQHQVIQANAKSLRRDTVILDRDWQGLNEIPFDYLVVATGTRLPAPGNMQDDEKVSSIEYLRSYQQSIFKASSIAIVGGGAVGVQMATDLKELYPEKEITLVHSRENLMPLYHKKLDEIVKARFNELGVRLITGTRAVLPATLVRNDKQVVLKLKDNRELLVDLVIPATGQTPNNEFVQTLTPSGDSPIVNPSNGFIKVRPTLQFEDSAYSNFFAAGDIADTGAHKAARPGAAQAQVAARNIIAMIEGREPAEKLSVSPPAIHLSLGLTKNMVFRNPNVAAGDTEPTVIMRDDGKEDMNIDRVWENRGVKVADPKEYHL</sequence>
<gene>
    <name evidence="1" type="ORF">CTRU02_214313</name>
</gene>
<protein>
    <submittedName>
        <fullName evidence="1">Oxidoreductase</fullName>
    </submittedName>
</protein>
<accession>A0ACC3YI46</accession>
<reference evidence="1 2" key="1">
    <citation type="journal article" date="2020" name="Phytopathology">
        <title>Genome Sequence Resources of Colletotrichum truncatum, C. plurivorum, C. musicola, and C. sojae: Four Species Pathogenic to Soybean (Glycine max).</title>
        <authorList>
            <person name="Rogerio F."/>
            <person name="Boufleur T.R."/>
            <person name="Ciampi-Guillardi M."/>
            <person name="Sukno S.A."/>
            <person name="Thon M.R."/>
            <person name="Massola Junior N.S."/>
            <person name="Baroncelli R."/>
        </authorList>
    </citation>
    <scope>NUCLEOTIDE SEQUENCE [LARGE SCALE GENOMIC DNA]</scope>
    <source>
        <strain evidence="1 2">CMES1059</strain>
    </source>
</reference>
<name>A0ACC3YI46_COLTU</name>
<comment type="caution">
    <text evidence="1">The sequence shown here is derived from an EMBL/GenBank/DDBJ whole genome shotgun (WGS) entry which is preliminary data.</text>
</comment>
<dbReference type="Proteomes" id="UP000805649">
    <property type="component" value="Unassembled WGS sequence"/>
</dbReference>
<proteinExistence type="predicted"/>
<evidence type="ECO:0000313" key="1">
    <source>
        <dbReference type="EMBL" id="KAL0931578.1"/>
    </source>
</evidence>
<evidence type="ECO:0000313" key="2">
    <source>
        <dbReference type="Proteomes" id="UP000805649"/>
    </source>
</evidence>